<dbReference type="PANTHER" id="PTHR10655">
    <property type="entry name" value="LYSOPHOSPHOLIPASE-RELATED"/>
    <property type="match status" value="1"/>
</dbReference>
<dbReference type="Proteomes" id="UP000292039">
    <property type="component" value="Unassembled WGS sequence"/>
</dbReference>
<dbReference type="OrthoDB" id="9801763at2"/>
<dbReference type="GeneID" id="99725023"/>
<comment type="similarity">
    <text evidence="1">Belongs to the AB hydrolase superfamily. AB hydrolase 2 family.</text>
</comment>
<evidence type="ECO:0000313" key="4">
    <source>
        <dbReference type="EMBL" id="KKO71113.1"/>
    </source>
</evidence>
<reference evidence="4 6" key="1">
    <citation type="submission" date="2015-04" db="EMBL/GenBank/DDBJ databases">
        <title>Genome sequence of Kerstersia gyiorum CG1.</title>
        <authorList>
            <person name="Greninger A.L."/>
            <person name="Kozyreva V."/>
            <person name="Chaturvedi V."/>
        </authorList>
    </citation>
    <scope>NUCLEOTIDE SEQUENCE [LARGE SCALE GENOMIC DNA]</scope>
    <source>
        <strain evidence="4 6">CG1</strain>
    </source>
</reference>
<keyword evidence="6" id="KW-1185">Reference proteome</keyword>
<dbReference type="SUPFAM" id="SSF53474">
    <property type="entry name" value="alpha/beta-Hydrolases"/>
    <property type="match status" value="1"/>
</dbReference>
<feature type="domain" description="Phospholipase/carboxylesterase/thioesterase" evidence="3">
    <location>
        <begin position="17"/>
        <end position="223"/>
    </location>
</feature>
<protein>
    <submittedName>
        <fullName evidence="4 5">Carboxylesterase</fullName>
    </submittedName>
</protein>
<dbReference type="EMBL" id="LBNE01000009">
    <property type="protein sequence ID" value="KKO71113.1"/>
    <property type="molecule type" value="Genomic_DNA"/>
</dbReference>
<dbReference type="InterPro" id="IPR003140">
    <property type="entry name" value="PLipase/COase/thioEstase"/>
</dbReference>
<evidence type="ECO:0000313" key="5">
    <source>
        <dbReference type="EMBL" id="RZS72869.1"/>
    </source>
</evidence>
<dbReference type="EMBL" id="SGWZ01000001">
    <property type="protein sequence ID" value="RZS72869.1"/>
    <property type="molecule type" value="Genomic_DNA"/>
</dbReference>
<proteinExistence type="inferred from homology"/>
<reference evidence="5 7" key="2">
    <citation type="submission" date="2019-02" db="EMBL/GenBank/DDBJ databases">
        <title>Genomic Encyclopedia of Type Strains, Phase IV (KMG-IV): sequencing the most valuable type-strain genomes for metagenomic binning, comparative biology and taxonomic classification.</title>
        <authorList>
            <person name="Goeker M."/>
        </authorList>
    </citation>
    <scope>NUCLEOTIDE SEQUENCE [LARGE SCALE GENOMIC DNA]</scope>
    <source>
        <strain evidence="5 7">DSM 16618</strain>
    </source>
</reference>
<dbReference type="AlphaFoldDB" id="A0A171KQE6"/>
<dbReference type="InterPro" id="IPR050565">
    <property type="entry name" value="LYPA1-2/EST-like"/>
</dbReference>
<organism evidence="4 6">
    <name type="scientific">Kerstersia gyiorum</name>
    <dbReference type="NCBI Taxonomy" id="206506"/>
    <lineage>
        <taxon>Bacteria</taxon>
        <taxon>Pseudomonadati</taxon>
        <taxon>Pseudomonadota</taxon>
        <taxon>Betaproteobacteria</taxon>
        <taxon>Burkholderiales</taxon>
        <taxon>Alcaligenaceae</taxon>
        <taxon>Kerstersia</taxon>
    </lineage>
</organism>
<dbReference type="RefSeq" id="WP_068372716.1">
    <property type="nucleotide sequence ID" value="NZ_CBCSEB010000003.1"/>
</dbReference>
<evidence type="ECO:0000256" key="2">
    <source>
        <dbReference type="ARBA" id="ARBA00022801"/>
    </source>
</evidence>
<name>A0A171KQE6_9BURK</name>
<dbReference type="PANTHER" id="PTHR10655:SF17">
    <property type="entry name" value="LYSOPHOSPHOLIPASE-LIKE PROTEIN 1"/>
    <property type="match status" value="1"/>
</dbReference>
<dbReference type="STRING" id="206506.AAV32_12650"/>
<evidence type="ECO:0000313" key="6">
    <source>
        <dbReference type="Proteomes" id="UP000078084"/>
    </source>
</evidence>
<accession>A0A171KQE6</accession>
<dbReference type="Gene3D" id="3.40.50.1820">
    <property type="entry name" value="alpha/beta hydrolase"/>
    <property type="match status" value="1"/>
</dbReference>
<gene>
    <name evidence="4" type="ORF">AAV32_12650</name>
    <name evidence="5" type="ORF">EV679_0052</name>
</gene>
<sequence length="227" mass="24488">MTSAPALLDTVELETAANPTHAVIWMHGLGADGNDFAPIVPHLSWPGAPAIRFVFPHAQVRPVTINGGMPMRAWYDIFQMAAGVREDHAGIHQSAGQIEALIAREHARGIPSANIVLAGFSQGCAMTLHTGLRYPETLAGLIALSGYLPLADTLAEERSAANQQTPIFMAHGTQDPIVIPARAETSRRILDSLGYQIEWRTYPMPHSVCPQEIADIAVFLKTVLSAQ</sequence>
<dbReference type="InterPro" id="IPR029058">
    <property type="entry name" value="AB_hydrolase_fold"/>
</dbReference>
<evidence type="ECO:0000256" key="1">
    <source>
        <dbReference type="ARBA" id="ARBA00006499"/>
    </source>
</evidence>
<comment type="caution">
    <text evidence="4">The sequence shown here is derived from an EMBL/GenBank/DDBJ whole genome shotgun (WGS) entry which is preliminary data.</text>
</comment>
<evidence type="ECO:0000259" key="3">
    <source>
        <dbReference type="Pfam" id="PF02230"/>
    </source>
</evidence>
<evidence type="ECO:0000313" key="7">
    <source>
        <dbReference type="Proteomes" id="UP000292039"/>
    </source>
</evidence>
<dbReference type="Pfam" id="PF02230">
    <property type="entry name" value="Abhydrolase_2"/>
    <property type="match status" value="1"/>
</dbReference>
<dbReference type="Proteomes" id="UP000078084">
    <property type="component" value="Unassembled WGS sequence"/>
</dbReference>
<keyword evidence="2" id="KW-0378">Hydrolase</keyword>
<dbReference type="GO" id="GO:0016787">
    <property type="term" value="F:hydrolase activity"/>
    <property type="evidence" value="ECO:0007669"/>
    <property type="project" value="UniProtKB-KW"/>
</dbReference>